<dbReference type="RefSeq" id="XP_041555172.1">
    <property type="nucleotide sequence ID" value="XM_041702381.1"/>
</dbReference>
<dbReference type="Proteomes" id="UP000654913">
    <property type="component" value="Chromosome 3"/>
</dbReference>
<keyword evidence="3" id="KW-1185">Reference proteome</keyword>
<protein>
    <recommendedName>
        <fullName evidence="1">DUF4470 domain-containing protein</fullName>
    </recommendedName>
</protein>
<dbReference type="InterPro" id="IPR027974">
    <property type="entry name" value="DUF4470"/>
</dbReference>
<evidence type="ECO:0000259" key="1">
    <source>
        <dbReference type="Pfam" id="PF14737"/>
    </source>
</evidence>
<accession>A0A7R7XKY4</accession>
<reference evidence="2" key="1">
    <citation type="submission" date="2021-01" db="EMBL/GenBank/DDBJ databases">
        <authorList>
            <consortium name="Aspergillus puulaauensis MK2 genome sequencing consortium"/>
            <person name="Kazuki M."/>
            <person name="Futagami T."/>
        </authorList>
    </citation>
    <scope>NUCLEOTIDE SEQUENCE</scope>
    <source>
        <strain evidence="2">MK2</strain>
    </source>
</reference>
<dbReference type="EMBL" id="AP024445">
    <property type="protein sequence ID" value="BCS22978.1"/>
    <property type="molecule type" value="Genomic_DNA"/>
</dbReference>
<evidence type="ECO:0000313" key="2">
    <source>
        <dbReference type="EMBL" id="BCS22978.1"/>
    </source>
</evidence>
<organism evidence="2 3">
    <name type="scientific">Aspergillus puulaauensis</name>
    <dbReference type="NCBI Taxonomy" id="1220207"/>
    <lineage>
        <taxon>Eukaryota</taxon>
        <taxon>Fungi</taxon>
        <taxon>Dikarya</taxon>
        <taxon>Ascomycota</taxon>
        <taxon>Pezizomycotina</taxon>
        <taxon>Eurotiomycetes</taxon>
        <taxon>Eurotiomycetidae</taxon>
        <taxon>Eurotiales</taxon>
        <taxon>Aspergillaceae</taxon>
        <taxon>Aspergillus</taxon>
    </lineage>
</organism>
<dbReference type="KEGG" id="apuu:APUU_31203S"/>
<name>A0A7R7XKY4_9EURO</name>
<sequence length="618" mass="70887">MLFLSKHFSTKYLPLFCVLSKHRLQSCDTVLSRGIEARWQPLGLAVPTTLSARIMEKQDAQTAFSLVAACQKNHWKLHRTDCRSELNKSTWMPAWVEEKRSPKLQPAFGPNKDFMGDMPAFDLLKLDDNEGRGYDKHLRLLFAASGDLRNVVKTVVELPNEFNGTLEITINDNDNDIVCRNVLLLLIALDAGEDDEVIECMIHMWYSAFVRESDIRVLNRFRPLIEEVCDDYLLSGCGHSAGREWTFGKCGLMPILKKESWERLLSFLDAPFGYTPTLAHKARTLATKVKSRKDCRERFLYNQPPAHRVAHEKFCDDGMLLPFAASREGFCIPNPTFYQHWAQWPMKDDASPMAGWPSEEVFATYTGPATADVYGKLYFYLRRMFKTFRDRLRSSKILIELPEQCAAPLPTIFEDSCFDRIDISNLADAGLFGIKRTLSLMVPLLRQPSENPHATLVTLFMGAVGRTVNESDREREIGSKSEGWRRLRQYMPDFKHHVLTLSHPECGRLNAAMQLVANHDIVFDRYMENHNFTEAAESVGATVKKDHTIIEKWPFKVKLRPGQPGAQEEFDRLLRDRCLGQECFVEWKRVDKNATDKTEKTDKIDRAPRMPKIGKLAI</sequence>
<gene>
    <name evidence="2" type="ORF">APUU_31203S</name>
</gene>
<feature type="domain" description="DUF4470" evidence="1">
    <location>
        <begin position="114"/>
        <end position="210"/>
    </location>
</feature>
<dbReference type="AlphaFoldDB" id="A0A7R7XKY4"/>
<evidence type="ECO:0000313" key="3">
    <source>
        <dbReference type="Proteomes" id="UP000654913"/>
    </source>
</evidence>
<dbReference type="Pfam" id="PF14737">
    <property type="entry name" value="DUF4470"/>
    <property type="match status" value="1"/>
</dbReference>
<reference evidence="2" key="2">
    <citation type="submission" date="2021-02" db="EMBL/GenBank/DDBJ databases">
        <title>Aspergillus puulaauensis MK2 genome sequence.</title>
        <authorList>
            <person name="Futagami T."/>
            <person name="Mori K."/>
            <person name="Kadooka C."/>
            <person name="Tanaka T."/>
        </authorList>
    </citation>
    <scope>NUCLEOTIDE SEQUENCE</scope>
    <source>
        <strain evidence="2">MK2</strain>
    </source>
</reference>
<dbReference type="OrthoDB" id="5282002at2759"/>
<dbReference type="GeneID" id="64972983"/>
<proteinExistence type="predicted"/>